<keyword evidence="1" id="KW-0067">ATP-binding</keyword>
<keyword evidence="1" id="KW-0547">Nucleotide-binding</keyword>
<dbReference type="PRINTS" id="PR00109">
    <property type="entry name" value="TYRKINASE"/>
</dbReference>
<feature type="region of interest" description="Disordered" evidence="2">
    <location>
        <begin position="295"/>
        <end position="330"/>
    </location>
</feature>
<proteinExistence type="predicted"/>
<sequence length="470" mass="53425">MSTDGNKWIDDAISKLHIKYFDYKHFQNIEEIGIGGFGKIYCANWKSSEQRLVLKSLLNLNPVGAKELVYELKLHREVDFHDNIIHFCGITQENKDDKSKRYMLVMEYANGGTLHNYLVKNSYNLSWKDKYNLAFQLASAVLCLHDENIIHCDLHSGNVLVRNDMIKLADFGLSKRIDEASKCPAELFGVIPYVDPKKFGLNNNNGKYSLNEKSDVYAVGVLLWLISSGQKPFHDYDYDVSLVVKISNGLREKPIPHTPNEYVDIYNECWNSAPEKRPTMQQVVAKLKATISKISGTKENTQSEENNQLEDNNQLKENTQSKENIQSDGSLHGDLTSLIDKFDNMEFDSVNSTSLATIEKIVRALSTVNDVEGVVKLIVPFPPQITAEEILDRSKNKQRKKAPNNFFIYRMAYAKELKAQNIGNISSFNMSVLAAAKWASESDEVKRVYKGISDEIQTKLGEIRNSKIYV</sequence>
<dbReference type="AlphaFoldDB" id="A0A2Z6R2P0"/>
<dbReference type="SUPFAM" id="SSF47095">
    <property type="entry name" value="HMG-box"/>
    <property type="match status" value="1"/>
</dbReference>
<dbReference type="PANTHER" id="PTHR44329">
    <property type="entry name" value="SERINE/THREONINE-PROTEIN KINASE TNNI3K-RELATED"/>
    <property type="match status" value="1"/>
</dbReference>
<dbReference type="InterPro" id="IPR000719">
    <property type="entry name" value="Prot_kinase_dom"/>
</dbReference>
<evidence type="ECO:0000256" key="1">
    <source>
        <dbReference type="PROSITE-ProRule" id="PRU10141"/>
    </source>
</evidence>
<keyword evidence="5" id="KW-0418">Kinase</keyword>
<protein>
    <submittedName>
        <fullName evidence="5">Kinase-like domain-containing protein</fullName>
    </submittedName>
</protein>
<dbReference type="GO" id="GO:0004674">
    <property type="term" value="F:protein serine/threonine kinase activity"/>
    <property type="evidence" value="ECO:0007669"/>
    <property type="project" value="TreeGrafter"/>
</dbReference>
<feature type="compositionally biased region" description="Low complexity" evidence="2">
    <location>
        <begin position="304"/>
        <end position="318"/>
    </location>
</feature>
<dbReference type="Gene3D" id="1.10.510.10">
    <property type="entry name" value="Transferase(Phosphotransferase) domain 1"/>
    <property type="match status" value="1"/>
</dbReference>
<accession>A0A2Z6R2P0</accession>
<dbReference type="Pfam" id="PF07714">
    <property type="entry name" value="PK_Tyr_Ser-Thr"/>
    <property type="match status" value="1"/>
</dbReference>
<dbReference type="EMBL" id="BLAL01000006">
    <property type="protein sequence ID" value="GES73325.1"/>
    <property type="molecule type" value="Genomic_DNA"/>
</dbReference>
<dbReference type="EMBL" id="BEXD01001990">
    <property type="protein sequence ID" value="GBB96583.1"/>
    <property type="molecule type" value="Genomic_DNA"/>
</dbReference>
<dbReference type="SUPFAM" id="SSF56112">
    <property type="entry name" value="Protein kinase-like (PK-like)"/>
    <property type="match status" value="1"/>
</dbReference>
<dbReference type="InterPro" id="IPR001245">
    <property type="entry name" value="Ser-Thr/Tyr_kinase_cat_dom"/>
</dbReference>
<organism evidence="4 6">
    <name type="scientific">Rhizophagus clarus</name>
    <dbReference type="NCBI Taxonomy" id="94130"/>
    <lineage>
        <taxon>Eukaryota</taxon>
        <taxon>Fungi</taxon>
        <taxon>Fungi incertae sedis</taxon>
        <taxon>Mucoromycota</taxon>
        <taxon>Glomeromycotina</taxon>
        <taxon>Glomeromycetes</taxon>
        <taxon>Glomerales</taxon>
        <taxon>Glomeraceae</taxon>
        <taxon>Rhizophagus</taxon>
    </lineage>
</organism>
<reference evidence="4 6" key="1">
    <citation type="submission" date="2017-11" db="EMBL/GenBank/DDBJ databases">
        <title>The genome of Rhizophagus clarus HR1 reveals common genetic basis of auxotrophy among arbuscular mycorrhizal fungi.</title>
        <authorList>
            <person name="Kobayashi Y."/>
        </authorList>
    </citation>
    <scope>NUCLEOTIDE SEQUENCE [LARGE SCALE GENOMIC DNA]</scope>
    <source>
        <strain evidence="4 6">HR1</strain>
    </source>
</reference>
<dbReference type="InterPro" id="IPR017441">
    <property type="entry name" value="Protein_kinase_ATP_BS"/>
</dbReference>
<dbReference type="GO" id="GO:0005524">
    <property type="term" value="F:ATP binding"/>
    <property type="evidence" value="ECO:0007669"/>
    <property type="project" value="UniProtKB-UniRule"/>
</dbReference>
<dbReference type="InterPro" id="IPR011009">
    <property type="entry name" value="Kinase-like_dom_sf"/>
</dbReference>
<dbReference type="Proteomes" id="UP000247702">
    <property type="component" value="Unassembled WGS sequence"/>
</dbReference>
<comment type="caution">
    <text evidence="4">The sequence shown here is derived from an EMBL/GenBank/DDBJ whole genome shotgun (WGS) entry which is preliminary data.</text>
</comment>
<feature type="binding site" evidence="1">
    <location>
        <position position="55"/>
    </location>
    <ligand>
        <name>ATP</name>
        <dbReference type="ChEBI" id="CHEBI:30616"/>
    </ligand>
</feature>
<keyword evidence="6" id="KW-1185">Reference proteome</keyword>
<evidence type="ECO:0000259" key="3">
    <source>
        <dbReference type="PROSITE" id="PS50011"/>
    </source>
</evidence>
<dbReference type="Proteomes" id="UP000615446">
    <property type="component" value="Unassembled WGS sequence"/>
</dbReference>
<dbReference type="OrthoDB" id="2350515at2759"/>
<evidence type="ECO:0000313" key="6">
    <source>
        <dbReference type="Proteomes" id="UP000247702"/>
    </source>
</evidence>
<dbReference type="STRING" id="94130.A0A2Z6R2P0"/>
<reference evidence="5" key="2">
    <citation type="submission" date="2019-10" db="EMBL/GenBank/DDBJ databases">
        <title>Conservation and host-specific expression of non-tandemly repeated heterogenous ribosome RNA gene in arbuscular mycorrhizal fungi.</title>
        <authorList>
            <person name="Maeda T."/>
            <person name="Kobayashi Y."/>
            <person name="Nakagawa T."/>
            <person name="Ezawa T."/>
            <person name="Yamaguchi K."/>
            <person name="Bino T."/>
            <person name="Nishimoto Y."/>
            <person name="Shigenobu S."/>
            <person name="Kawaguchi M."/>
        </authorList>
    </citation>
    <scope>NUCLEOTIDE SEQUENCE</scope>
    <source>
        <strain evidence="5">HR1</strain>
    </source>
</reference>
<dbReference type="Gene3D" id="1.10.30.10">
    <property type="entry name" value="High mobility group box domain"/>
    <property type="match status" value="1"/>
</dbReference>
<evidence type="ECO:0000313" key="4">
    <source>
        <dbReference type="EMBL" id="GBB96583.1"/>
    </source>
</evidence>
<dbReference type="PROSITE" id="PS50011">
    <property type="entry name" value="PROTEIN_KINASE_DOM"/>
    <property type="match status" value="1"/>
</dbReference>
<evidence type="ECO:0000256" key="2">
    <source>
        <dbReference type="SAM" id="MobiDB-lite"/>
    </source>
</evidence>
<feature type="domain" description="Protein kinase" evidence="3">
    <location>
        <begin position="26"/>
        <end position="291"/>
    </location>
</feature>
<name>A0A2Z6R2P0_9GLOM</name>
<gene>
    <name evidence="5" type="ORF">RCL2_000086600</name>
    <name evidence="4" type="ORF">RclHR1_02790006</name>
</gene>
<dbReference type="InterPro" id="IPR036910">
    <property type="entry name" value="HMG_box_dom_sf"/>
</dbReference>
<dbReference type="PROSITE" id="PS00107">
    <property type="entry name" value="PROTEIN_KINASE_ATP"/>
    <property type="match status" value="1"/>
</dbReference>
<dbReference type="PANTHER" id="PTHR44329:SF6">
    <property type="entry name" value="RECEPTOR-INTERACTING SERINE_THREONINE-PROTEIN KINASE 1"/>
    <property type="match status" value="1"/>
</dbReference>
<dbReference type="InterPro" id="IPR051681">
    <property type="entry name" value="Ser/Thr_Kinases-Pseudokinases"/>
</dbReference>
<evidence type="ECO:0000313" key="5">
    <source>
        <dbReference type="EMBL" id="GES73325.1"/>
    </source>
</evidence>
<keyword evidence="5" id="KW-0808">Transferase</keyword>